<dbReference type="PROSITE" id="PS00028">
    <property type="entry name" value="ZINC_FINGER_C2H2_1"/>
    <property type="match status" value="1"/>
</dbReference>
<feature type="domain" description="Kazal-like" evidence="2">
    <location>
        <begin position="232"/>
        <end position="285"/>
    </location>
</feature>
<dbReference type="PROSITE" id="PS51465">
    <property type="entry name" value="KAZAL_2"/>
    <property type="match status" value="3"/>
</dbReference>
<feature type="region of interest" description="Disordered" evidence="1">
    <location>
        <begin position="286"/>
        <end position="306"/>
    </location>
</feature>
<dbReference type="KEGG" id="bany:112054566"/>
<dbReference type="InterPro" id="IPR013087">
    <property type="entry name" value="Znf_C2H2_type"/>
</dbReference>
<dbReference type="InterPro" id="IPR036058">
    <property type="entry name" value="Kazal_dom_sf"/>
</dbReference>
<evidence type="ECO:0000259" key="2">
    <source>
        <dbReference type="PROSITE" id="PS51465"/>
    </source>
</evidence>
<dbReference type="AlphaFoldDB" id="A0A6J1P1S7"/>
<accession>A0A6J1P1S7</accession>
<reference evidence="4" key="1">
    <citation type="submission" date="2025-08" db="UniProtKB">
        <authorList>
            <consortium name="RefSeq"/>
        </authorList>
    </citation>
    <scope>IDENTIFICATION</scope>
</reference>
<evidence type="ECO:0000313" key="4">
    <source>
        <dbReference type="RefSeq" id="XP_023950166.2"/>
    </source>
</evidence>
<dbReference type="Pfam" id="PF07648">
    <property type="entry name" value="Kazal_2"/>
    <property type="match status" value="1"/>
</dbReference>
<evidence type="ECO:0000313" key="3">
    <source>
        <dbReference type="Proteomes" id="UP001652582"/>
    </source>
</evidence>
<evidence type="ECO:0000256" key="1">
    <source>
        <dbReference type="SAM" id="MobiDB-lite"/>
    </source>
</evidence>
<feature type="region of interest" description="Disordered" evidence="1">
    <location>
        <begin position="208"/>
        <end position="227"/>
    </location>
</feature>
<feature type="domain" description="Kazal-like" evidence="2">
    <location>
        <begin position="92"/>
        <end position="145"/>
    </location>
</feature>
<name>A0A6J1P1S7_BICAN</name>
<dbReference type="GeneID" id="112054566"/>
<dbReference type="PANTHER" id="PTHR21179">
    <property type="entry name" value="SERINE-TYPE ENDOPEPTIDASE INHIBITOR"/>
    <property type="match status" value="1"/>
</dbReference>
<dbReference type="InterPro" id="IPR002350">
    <property type="entry name" value="Kazal_dom"/>
</dbReference>
<dbReference type="SUPFAM" id="SSF100895">
    <property type="entry name" value="Kazal-type serine protease inhibitors"/>
    <property type="match status" value="3"/>
</dbReference>
<dbReference type="OrthoDB" id="6513408at2759"/>
<feature type="compositionally biased region" description="Low complexity" evidence="1">
    <location>
        <begin position="218"/>
        <end position="227"/>
    </location>
</feature>
<dbReference type="RefSeq" id="XP_023950166.2">
    <property type="nucleotide sequence ID" value="XM_024094398.2"/>
</dbReference>
<sequence length="306" mass="34235">MKDLIPVIFIVIACNQKVLSRSYRDVVDDNAILYAESQFYGPYSSDRNAPLRQVWGLRELGDYDSSDEDDYHRVVFPDTDSRDRHTSSQTNHRNLRQCIASCEPSSEYQQVCGTDGVTYQNLEQLQCFMRCGVDVRIRQLSPCSGWSTTSRPATTTTLSSHKACMATCPTTSEYNPVCGSDHVTYNNHGKLMCAQNCGKDVQVKRRSPCPNIKSTADPRTTSTTTPRSTKQSIAVSACITTCPSTSEYQPVCGTNNETYFNLSRLQCAMYCGVDVSLLKSVPCHLEDNSHNEENDDEDIDVRIPKL</sequence>
<dbReference type="PANTHER" id="PTHR21179:SF1">
    <property type="entry name" value="KAZ1-TYPE SERINE PROTEASE INHIBITOR-LIKE PROTEIN TYPE EPSILON-RELATED"/>
    <property type="match status" value="1"/>
</dbReference>
<dbReference type="Gene3D" id="3.30.60.30">
    <property type="match status" value="3"/>
</dbReference>
<feature type="domain" description="Kazal-like" evidence="2">
    <location>
        <begin position="158"/>
        <end position="211"/>
    </location>
</feature>
<dbReference type="CDD" id="cd00104">
    <property type="entry name" value="KAZAL_FS"/>
    <property type="match status" value="2"/>
</dbReference>
<keyword evidence="3" id="KW-1185">Reference proteome</keyword>
<dbReference type="Proteomes" id="UP001652582">
    <property type="component" value="Chromosome 13"/>
</dbReference>
<dbReference type="GO" id="GO:0004867">
    <property type="term" value="F:serine-type endopeptidase inhibitor activity"/>
    <property type="evidence" value="ECO:0007669"/>
    <property type="project" value="InterPro"/>
</dbReference>
<organism evidence="3 4">
    <name type="scientific">Bicyclus anynana</name>
    <name type="common">Squinting bush brown butterfly</name>
    <dbReference type="NCBI Taxonomy" id="110368"/>
    <lineage>
        <taxon>Eukaryota</taxon>
        <taxon>Metazoa</taxon>
        <taxon>Ecdysozoa</taxon>
        <taxon>Arthropoda</taxon>
        <taxon>Hexapoda</taxon>
        <taxon>Insecta</taxon>
        <taxon>Pterygota</taxon>
        <taxon>Neoptera</taxon>
        <taxon>Endopterygota</taxon>
        <taxon>Lepidoptera</taxon>
        <taxon>Glossata</taxon>
        <taxon>Ditrysia</taxon>
        <taxon>Papilionoidea</taxon>
        <taxon>Nymphalidae</taxon>
        <taxon>Satyrinae</taxon>
        <taxon>Satyrini</taxon>
        <taxon>Mycalesina</taxon>
        <taxon>Bicyclus</taxon>
    </lineage>
</organism>
<dbReference type="SMART" id="SM00280">
    <property type="entry name" value="KAZAL"/>
    <property type="match status" value="3"/>
</dbReference>
<gene>
    <name evidence="4" type="primary">LOC112054566</name>
</gene>
<proteinExistence type="predicted"/>
<protein>
    <submittedName>
        <fullName evidence="4">Follistatin</fullName>
    </submittedName>
</protein>
<dbReference type="InterPro" id="IPR039932">
    <property type="entry name" value="Spink4-like"/>
</dbReference>
<dbReference type="Pfam" id="PF00050">
    <property type="entry name" value="Kazal_1"/>
    <property type="match status" value="2"/>
</dbReference>